<sequence length="90" mass="9301">MCLFDLKCISNDCPLALPPPAEGLPNDDCFLNSTTPGAAQPAFFAIDDPDEESWPAFRSGPARMPSFAGNTTAGTAISDAAPHDVPAPAP</sequence>
<organism evidence="2 3">
    <name type="scientific">Cymbomonas tetramitiformis</name>
    <dbReference type="NCBI Taxonomy" id="36881"/>
    <lineage>
        <taxon>Eukaryota</taxon>
        <taxon>Viridiplantae</taxon>
        <taxon>Chlorophyta</taxon>
        <taxon>Pyramimonadophyceae</taxon>
        <taxon>Pyramimonadales</taxon>
        <taxon>Pyramimonadaceae</taxon>
        <taxon>Cymbomonas</taxon>
    </lineage>
</organism>
<reference evidence="2 3" key="1">
    <citation type="journal article" date="2015" name="Genome Biol. Evol.">
        <title>Comparative Genomics of a Bacterivorous Green Alga Reveals Evolutionary Causalities and Consequences of Phago-Mixotrophic Mode of Nutrition.</title>
        <authorList>
            <person name="Burns J.A."/>
            <person name="Paasch A."/>
            <person name="Narechania A."/>
            <person name="Kim E."/>
        </authorList>
    </citation>
    <scope>NUCLEOTIDE SEQUENCE [LARGE SCALE GENOMIC DNA]</scope>
    <source>
        <strain evidence="2 3">PLY_AMNH</strain>
    </source>
</reference>
<comment type="caution">
    <text evidence="2">The sequence shown here is derived from an EMBL/GenBank/DDBJ whole genome shotgun (WGS) entry which is preliminary data.</text>
</comment>
<proteinExistence type="predicted"/>
<gene>
    <name evidence="2" type="ORF">CYMTET_3392</name>
</gene>
<protein>
    <submittedName>
        <fullName evidence="2">Uncharacterized protein</fullName>
    </submittedName>
</protein>
<evidence type="ECO:0000256" key="1">
    <source>
        <dbReference type="SAM" id="MobiDB-lite"/>
    </source>
</evidence>
<accession>A0AAE0H377</accession>
<name>A0AAE0H377_9CHLO</name>
<dbReference type="EMBL" id="LGRX02000213">
    <property type="protein sequence ID" value="KAK3289165.1"/>
    <property type="molecule type" value="Genomic_DNA"/>
</dbReference>
<dbReference type="Proteomes" id="UP001190700">
    <property type="component" value="Unassembled WGS sequence"/>
</dbReference>
<evidence type="ECO:0000313" key="3">
    <source>
        <dbReference type="Proteomes" id="UP001190700"/>
    </source>
</evidence>
<keyword evidence="3" id="KW-1185">Reference proteome</keyword>
<dbReference type="AlphaFoldDB" id="A0AAE0H377"/>
<evidence type="ECO:0000313" key="2">
    <source>
        <dbReference type="EMBL" id="KAK3289165.1"/>
    </source>
</evidence>
<feature type="region of interest" description="Disordered" evidence="1">
    <location>
        <begin position="50"/>
        <end position="90"/>
    </location>
</feature>